<feature type="region of interest" description="Disordered" evidence="2">
    <location>
        <begin position="377"/>
        <end position="492"/>
    </location>
</feature>
<feature type="compositionally biased region" description="Low complexity" evidence="2">
    <location>
        <begin position="425"/>
        <end position="436"/>
    </location>
</feature>
<evidence type="ECO:0000313" key="3">
    <source>
        <dbReference type="EMBL" id="OSS44339.1"/>
    </source>
</evidence>
<dbReference type="Proteomes" id="UP000193240">
    <property type="component" value="Unassembled WGS sequence"/>
</dbReference>
<feature type="compositionally biased region" description="Polar residues" evidence="2">
    <location>
        <begin position="467"/>
        <end position="492"/>
    </location>
</feature>
<reference evidence="3 4" key="1">
    <citation type="journal article" date="2017" name="Genome Announc.">
        <title>Genome sequence of the saprophytic ascomycete Epicoccum nigrum ICMP 19927 strain isolated from New Zealand.</title>
        <authorList>
            <person name="Fokin M."/>
            <person name="Fleetwood D."/>
            <person name="Weir B.S."/>
            <person name="Villas-Boas S.G."/>
        </authorList>
    </citation>
    <scope>NUCLEOTIDE SEQUENCE [LARGE SCALE GENOMIC DNA]</scope>
    <source>
        <strain evidence="3 4">ICMP 19927</strain>
    </source>
</reference>
<keyword evidence="4" id="KW-1185">Reference proteome</keyword>
<dbReference type="SUPFAM" id="SSF101447">
    <property type="entry name" value="Formin homology 2 domain (FH2 domain)"/>
    <property type="match status" value="1"/>
</dbReference>
<dbReference type="EMBL" id="KZ107858">
    <property type="protein sequence ID" value="OSS44339.1"/>
    <property type="molecule type" value="Genomic_DNA"/>
</dbReference>
<proteinExistence type="predicted"/>
<gene>
    <name evidence="3" type="ORF">B5807_11052</name>
</gene>
<keyword evidence="1" id="KW-0175">Coiled coil</keyword>
<feature type="coiled-coil region" evidence="1">
    <location>
        <begin position="186"/>
        <end position="220"/>
    </location>
</feature>
<name>A0A1Y2LL61_EPING</name>
<dbReference type="InParanoid" id="A0A1Y2LL61"/>
<feature type="compositionally biased region" description="Basic and acidic residues" evidence="2">
    <location>
        <begin position="387"/>
        <end position="409"/>
    </location>
</feature>
<feature type="region of interest" description="Disordered" evidence="2">
    <location>
        <begin position="518"/>
        <end position="537"/>
    </location>
</feature>
<organism evidence="3 4">
    <name type="scientific">Epicoccum nigrum</name>
    <name type="common">Soil fungus</name>
    <name type="synonym">Epicoccum purpurascens</name>
    <dbReference type="NCBI Taxonomy" id="105696"/>
    <lineage>
        <taxon>Eukaryota</taxon>
        <taxon>Fungi</taxon>
        <taxon>Dikarya</taxon>
        <taxon>Ascomycota</taxon>
        <taxon>Pezizomycotina</taxon>
        <taxon>Dothideomycetes</taxon>
        <taxon>Pleosporomycetidae</taxon>
        <taxon>Pleosporales</taxon>
        <taxon>Pleosporineae</taxon>
        <taxon>Didymellaceae</taxon>
        <taxon>Epicoccum</taxon>
    </lineage>
</organism>
<feature type="compositionally biased region" description="Polar residues" evidence="2">
    <location>
        <begin position="526"/>
        <end position="537"/>
    </location>
</feature>
<evidence type="ECO:0000256" key="1">
    <source>
        <dbReference type="SAM" id="Coils"/>
    </source>
</evidence>
<dbReference type="AlphaFoldDB" id="A0A1Y2LL61"/>
<evidence type="ECO:0000313" key="4">
    <source>
        <dbReference type="Proteomes" id="UP000193240"/>
    </source>
</evidence>
<protein>
    <submittedName>
        <fullName evidence="3">Uncharacterized protein</fullName>
    </submittedName>
</protein>
<feature type="compositionally biased region" description="Basic and acidic residues" evidence="2">
    <location>
        <begin position="443"/>
        <end position="452"/>
    </location>
</feature>
<evidence type="ECO:0000256" key="2">
    <source>
        <dbReference type="SAM" id="MobiDB-lite"/>
    </source>
</evidence>
<accession>A0A1Y2LL61</accession>
<sequence>MPFAQSDTQADRSDWCGISSPLEAKAWSSIIASQKSPIATIGSHEHQEPFGDDKTNDAQMSEFCSQEQHSGMLMWNLSSPRHETVPPPYLSSLQPPPPPPPPPPFLAETFSEYQAEDIHNLQENLRDSRESLVGARARLHTKRRAVRDARQQASTEIGAAFSFFKQYLLGLNTTLPSEIVDSLRNIDILQDKLGGEETDYDDAEEDYNRQEWNYTQLEETFMEVVPEGTMISRTPETHPESTSETDYLTQFADATNDTLYYSNLDELVQISLEASKLKMDQRNDMLTGTVELREPFKPRTQIPRSFSEADLDSYRPDWSNIRDRINAWLLEGLRSSTLQQQHLRHVLAQQDLGNYDWFQTVTQYWFVDSSQVSLHCGDTTVPESTEDDHQSEGGRIPDHRFGDASEIRRRIGSPSGSRYDPAQYPLPTSSTLSDTSGRTGLKKPHDDHHPHDMTSPIYPDDPLPKSQFMQRESHPTTPTVDNTGPPTDQNEFQASPMERIDSAFPDSGKEIQCSISKRGDIKPQIPAQQSRQTATKASNQVWGLPLLRLTPASQSIQRLDSIPFVSTPDTRLRLPGPSAIRYFVS</sequence>